<dbReference type="PANTHER" id="PTHR13462:SF54">
    <property type="entry name" value="CALCIUM UNIPORTER PROTEIN"/>
    <property type="match status" value="1"/>
</dbReference>
<feature type="coiled-coil region" evidence="10">
    <location>
        <begin position="129"/>
        <end position="156"/>
    </location>
</feature>
<dbReference type="GO" id="GO:0015292">
    <property type="term" value="F:uniporter activity"/>
    <property type="evidence" value="ECO:0007669"/>
    <property type="project" value="TreeGrafter"/>
</dbReference>
<protein>
    <submittedName>
        <fullName evidence="13">Mitochondrial calcium uniporter, putative</fullName>
    </submittedName>
</protein>
<gene>
    <name evidence="13" type="ORF">ADEAN_000300200</name>
</gene>
<dbReference type="VEuPathDB" id="TriTrypDB:ADEAN_000300200"/>
<dbReference type="EMBL" id="LR877149">
    <property type="protein sequence ID" value="CAD2215547.1"/>
    <property type="molecule type" value="Genomic_DNA"/>
</dbReference>
<comment type="subcellular location">
    <subcellularLocation>
        <location evidence="1">Membrane</location>
        <topology evidence="1">Multi-pass membrane protein</topology>
    </subcellularLocation>
</comment>
<dbReference type="GO" id="GO:0005262">
    <property type="term" value="F:calcium channel activity"/>
    <property type="evidence" value="ECO:0007669"/>
    <property type="project" value="TreeGrafter"/>
</dbReference>
<evidence type="ECO:0000259" key="12">
    <source>
        <dbReference type="Pfam" id="PF04678"/>
    </source>
</evidence>
<evidence type="ECO:0000256" key="6">
    <source>
        <dbReference type="ARBA" id="ARBA00022837"/>
    </source>
</evidence>
<keyword evidence="3" id="KW-0813">Transport</keyword>
<keyword evidence="9 11" id="KW-0472">Membrane</keyword>
<dbReference type="InterPro" id="IPR006769">
    <property type="entry name" value="MCU_C"/>
</dbReference>
<feature type="transmembrane region" description="Helical" evidence="11">
    <location>
        <begin position="171"/>
        <end position="190"/>
    </location>
</feature>
<evidence type="ECO:0000256" key="7">
    <source>
        <dbReference type="ARBA" id="ARBA00022989"/>
    </source>
</evidence>
<dbReference type="Proteomes" id="UP000515908">
    <property type="component" value="Chromosome 05"/>
</dbReference>
<dbReference type="AlphaFoldDB" id="A0A7G2C9J6"/>
<name>A0A7G2C9J6_9TRYP</name>
<dbReference type="GO" id="GO:1990246">
    <property type="term" value="C:uniplex complex"/>
    <property type="evidence" value="ECO:0007669"/>
    <property type="project" value="TreeGrafter"/>
</dbReference>
<keyword evidence="8" id="KW-0406">Ion transport</keyword>
<evidence type="ECO:0000256" key="1">
    <source>
        <dbReference type="ARBA" id="ARBA00004141"/>
    </source>
</evidence>
<dbReference type="OrthoDB" id="278338at2759"/>
<accession>A0A7G2C9J6</accession>
<keyword evidence="5 11" id="KW-0812">Transmembrane</keyword>
<evidence type="ECO:0000313" key="14">
    <source>
        <dbReference type="Proteomes" id="UP000515908"/>
    </source>
</evidence>
<evidence type="ECO:0000256" key="5">
    <source>
        <dbReference type="ARBA" id="ARBA00022692"/>
    </source>
</evidence>
<evidence type="ECO:0000256" key="2">
    <source>
        <dbReference type="ARBA" id="ARBA00005653"/>
    </source>
</evidence>
<evidence type="ECO:0000256" key="4">
    <source>
        <dbReference type="ARBA" id="ARBA00022568"/>
    </source>
</evidence>
<keyword evidence="14" id="KW-1185">Reference proteome</keyword>
<keyword evidence="4" id="KW-0109">Calcium transport</keyword>
<keyword evidence="10" id="KW-0175">Coiled coil</keyword>
<proteinExistence type="inferred from homology"/>
<evidence type="ECO:0000256" key="9">
    <source>
        <dbReference type="ARBA" id="ARBA00023136"/>
    </source>
</evidence>
<evidence type="ECO:0000256" key="11">
    <source>
        <dbReference type="SAM" id="Phobius"/>
    </source>
</evidence>
<comment type="similarity">
    <text evidence="2">Belongs to the MCU (TC 1.A.77) family.</text>
</comment>
<keyword evidence="7 11" id="KW-1133">Transmembrane helix</keyword>
<dbReference type="GO" id="GO:0051560">
    <property type="term" value="P:mitochondrial calcium ion homeostasis"/>
    <property type="evidence" value="ECO:0007669"/>
    <property type="project" value="InterPro"/>
</dbReference>
<feature type="domain" description="Calcium uniporter protein C-terminal" evidence="12">
    <location>
        <begin position="86"/>
        <end position="254"/>
    </location>
</feature>
<reference evidence="13 14" key="1">
    <citation type="submission" date="2020-08" db="EMBL/GenBank/DDBJ databases">
        <authorList>
            <person name="Newling K."/>
            <person name="Davey J."/>
            <person name="Forrester S."/>
        </authorList>
    </citation>
    <scope>NUCLEOTIDE SEQUENCE [LARGE SCALE GENOMIC DNA]</scope>
    <source>
        <strain evidence="14">Crithidia deanei Carvalho (ATCC PRA-265)</strain>
    </source>
</reference>
<dbReference type="InterPro" id="IPR039055">
    <property type="entry name" value="MCU_fam"/>
</dbReference>
<evidence type="ECO:0000256" key="3">
    <source>
        <dbReference type="ARBA" id="ARBA00022448"/>
    </source>
</evidence>
<dbReference type="GO" id="GO:0036444">
    <property type="term" value="P:calcium import into the mitochondrion"/>
    <property type="evidence" value="ECO:0007669"/>
    <property type="project" value="TreeGrafter"/>
</dbReference>
<evidence type="ECO:0000256" key="10">
    <source>
        <dbReference type="SAM" id="Coils"/>
    </source>
</evidence>
<evidence type="ECO:0000256" key="8">
    <source>
        <dbReference type="ARBA" id="ARBA00023065"/>
    </source>
</evidence>
<dbReference type="Pfam" id="PF04678">
    <property type="entry name" value="MCU"/>
    <property type="match status" value="1"/>
</dbReference>
<evidence type="ECO:0000313" key="13">
    <source>
        <dbReference type="EMBL" id="CAD2215547.1"/>
    </source>
</evidence>
<feature type="transmembrane region" description="Helical" evidence="11">
    <location>
        <begin position="202"/>
        <end position="219"/>
    </location>
</feature>
<keyword evidence="6" id="KW-0106">Calcium</keyword>
<sequence length="277" mass="31867">MYRFCIRGRRSFLYPRLATWTGYRRISSLSADEFCKLAPMTLLHSALRQYTLLDGTVFAQHHQPDNHIIISRETFDQLCKQCQVDDSAAALTALEEAAAVVSLHDGKLVHLRPVLYVNTLAAMEAGGQAAAGNFLLEKVEQNIQALEAEELRMRKSLEPAIAKAARWRRTLWGGSLLLAGCQLAIISRLTYFDLDWDIMEPVSYIVGIGTALAFYVYFLRYDVEHTYENFDQRYLVKKVRQYAPKDFDWNQYEKTCRLLVEEKDIAQRLTELSRQAE</sequence>
<dbReference type="PANTHER" id="PTHR13462">
    <property type="entry name" value="CALCIUM UNIPORTER PROTEIN, MITOCHONDRIAL"/>
    <property type="match status" value="1"/>
</dbReference>
<organism evidence="13 14">
    <name type="scientific">Angomonas deanei</name>
    <dbReference type="NCBI Taxonomy" id="59799"/>
    <lineage>
        <taxon>Eukaryota</taxon>
        <taxon>Discoba</taxon>
        <taxon>Euglenozoa</taxon>
        <taxon>Kinetoplastea</taxon>
        <taxon>Metakinetoplastina</taxon>
        <taxon>Trypanosomatida</taxon>
        <taxon>Trypanosomatidae</taxon>
        <taxon>Strigomonadinae</taxon>
        <taxon>Angomonas</taxon>
    </lineage>
</organism>